<reference evidence="3 4" key="1">
    <citation type="journal article" date="2011" name="Vet. Res.">
        <title>Genome sequence of Helicobacter suis supports its role in gastric pathology.</title>
        <authorList>
            <person name="Vermoote M."/>
            <person name="Vandekerckhove T.T."/>
            <person name="Flahou B."/>
            <person name="Pasmans F."/>
            <person name="Smet A."/>
            <person name="De Groote D."/>
            <person name="Van Criekinge W."/>
            <person name="Ducatelle R."/>
            <person name="Haesebrouck F."/>
        </authorList>
    </citation>
    <scope>NUCLEOTIDE SEQUENCE [LARGE SCALE GENOMIC DNA]</scope>
    <source>
        <strain evidence="3 4">HS5</strain>
    </source>
</reference>
<comment type="caution">
    <text evidence="3">The sequence shown here is derived from an EMBL/GenBank/DDBJ whole genome shotgun (WGS) entry which is preliminary data.</text>
</comment>
<dbReference type="CDD" id="cd00397">
    <property type="entry name" value="DNA_BRE_C"/>
    <property type="match status" value="1"/>
</dbReference>
<proteinExistence type="predicted"/>
<dbReference type="InterPro" id="IPR002104">
    <property type="entry name" value="Integrase_catalytic"/>
</dbReference>
<dbReference type="EMBL" id="ADHO01000089">
    <property type="protein sequence ID" value="EFX42066.1"/>
    <property type="molecule type" value="Genomic_DNA"/>
</dbReference>
<name>E7G3I3_9HELI</name>
<organism evidence="3 4">
    <name type="scientific">Helicobacter suis HS5</name>
    <dbReference type="NCBI Taxonomy" id="710394"/>
    <lineage>
        <taxon>Bacteria</taxon>
        <taxon>Pseudomonadati</taxon>
        <taxon>Campylobacterota</taxon>
        <taxon>Epsilonproteobacteria</taxon>
        <taxon>Campylobacterales</taxon>
        <taxon>Helicobacteraceae</taxon>
        <taxon>Helicobacter</taxon>
    </lineage>
</organism>
<dbReference type="GO" id="GO:0003677">
    <property type="term" value="F:DNA binding"/>
    <property type="evidence" value="ECO:0007669"/>
    <property type="project" value="InterPro"/>
</dbReference>
<dbReference type="PROSITE" id="PS51898">
    <property type="entry name" value="TYR_RECOMBINASE"/>
    <property type="match status" value="1"/>
</dbReference>
<dbReference type="Pfam" id="PF00589">
    <property type="entry name" value="Phage_integrase"/>
    <property type="match status" value="1"/>
</dbReference>
<dbReference type="GO" id="GO:0015074">
    <property type="term" value="P:DNA integration"/>
    <property type="evidence" value="ECO:0007669"/>
    <property type="project" value="InterPro"/>
</dbReference>
<evidence type="ECO:0000259" key="2">
    <source>
        <dbReference type="PROSITE" id="PS51898"/>
    </source>
</evidence>
<feature type="domain" description="Tyr recombinase" evidence="2">
    <location>
        <begin position="165"/>
        <end position="355"/>
    </location>
</feature>
<evidence type="ECO:0000256" key="1">
    <source>
        <dbReference type="ARBA" id="ARBA00023172"/>
    </source>
</evidence>
<dbReference type="InterPro" id="IPR013762">
    <property type="entry name" value="Integrase-like_cat_sf"/>
</dbReference>
<dbReference type="Proteomes" id="UP000054093">
    <property type="component" value="Unassembled WGS sequence"/>
</dbReference>
<dbReference type="PANTHER" id="PTHR30349">
    <property type="entry name" value="PHAGE INTEGRASE-RELATED"/>
    <property type="match status" value="1"/>
</dbReference>
<keyword evidence="1" id="KW-0233">DNA recombination</keyword>
<dbReference type="Gene3D" id="1.10.443.10">
    <property type="entry name" value="Intergrase catalytic core"/>
    <property type="match status" value="1"/>
</dbReference>
<dbReference type="AlphaFoldDB" id="E7G3I3"/>
<gene>
    <name evidence="3" type="primary">xerD</name>
    <name evidence="3" type="ORF">HSUHS5_0505</name>
</gene>
<evidence type="ECO:0000313" key="3">
    <source>
        <dbReference type="EMBL" id="EFX42066.1"/>
    </source>
</evidence>
<protein>
    <submittedName>
        <fullName evidence="3">Integrase/recombinase XerD</fullName>
    </submittedName>
</protein>
<dbReference type="SUPFAM" id="SSF56349">
    <property type="entry name" value="DNA breaking-rejoining enzymes"/>
    <property type="match status" value="1"/>
</dbReference>
<dbReference type="GO" id="GO:0006310">
    <property type="term" value="P:DNA recombination"/>
    <property type="evidence" value="ECO:0007669"/>
    <property type="project" value="UniProtKB-KW"/>
</dbReference>
<dbReference type="InterPro" id="IPR011010">
    <property type="entry name" value="DNA_brk_join_enz"/>
</dbReference>
<evidence type="ECO:0000313" key="4">
    <source>
        <dbReference type="Proteomes" id="UP000054093"/>
    </source>
</evidence>
<dbReference type="InterPro" id="IPR050090">
    <property type="entry name" value="Tyrosine_recombinase_XerCD"/>
</dbReference>
<accession>E7G3I3</accession>
<dbReference type="PANTHER" id="PTHR30349:SF64">
    <property type="entry name" value="PROPHAGE INTEGRASE INTD-RELATED"/>
    <property type="match status" value="1"/>
</dbReference>
<sequence length="364" mass="42892">MKEKRKMEKMENELLPLSRTQRELFENIKAFLHYKIKNFTPVQALKDVAKVLCYQEEILKCPNISALERLCHALYNQGINHILMMRVLFLFFVHFKTQIKLKSFKSLTEEQVISFLFELAQTRKPSSMAKYVMYLRQFFNYLDRKRGYHFDFSLKNLAFAKTTQTLPKHLNAQDLKAFIKTLLNYQARSSYEKRNKCILLLVILGGLRKSEVLNLELKNIKPEEQNYSILVMGKNRKERKAYIRKSILEQALHDWISDAKRLQHFNGVFLFKKATLSQRTCQLKNFIAKIFKLSNIKHSQAYGTGLHLFRHSFATLIYQETQDLVLTSRALGHNSLLSTKIYIHTTQEHNKKVACVFDTLLNKQ</sequence>